<dbReference type="Pfam" id="PF13573">
    <property type="entry name" value="SprB"/>
    <property type="match status" value="20"/>
</dbReference>
<accession>A0ABN1IL60</accession>
<dbReference type="NCBIfam" id="TIGR04183">
    <property type="entry name" value="Por_Secre_tail"/>
    <property type="match status" value="1"/>
</dbReference>
<dbReference type="Gene3D" id="2.60.40.10">
    <property type="entry name" value="Immunoglobulins"/>
    <property type="match status" value="6"/>
</dbReference>
<reference evidence="3 4" key="1">
    <citation type="journal article" date="2019" name="Int. J. Syst. Evol. Microbiol.">
        <title>The Global Catalogue of Microorganisms (GCM) 10K type strain sequencing project: providing services to taxonomists for standard genome sequencing and annotation.</title>
        <authorList>
            <consortium name="The Broad Institute Genomics Platform"/>
            <consortium name="The Broad Institute Genome Sequencing Center for Infectious Disease"/>
            <person name="Wu L."/>
            <person name="Ma J."/>
        </authorList>
    </citation>
    <scope>NUCLEOTIDE SEQUENCE [LARGE SCALE GENOMIC DNA]</scope>
    <source>
        <strain evidence="3 4">JCM 15974</strain>
    </source>
</reference>
<gene>
    <name evidence="3" type="ORF">GCM10009430_12430</name>
</gene>
<dbReference type="EMBL" id="BAAAGE010000001">
    <property type="protein sequence ID" value="GAA0716590.1"/>
    <property type="molecule type" value="Genomic_DNA"/>
</dbReference>
<dbReference type="InterPro" id="IPR025667">
    <property type="entry name" value="SprB_repeat"/>
</dbReference>
<keyword evidence="4" id="KW-1185">Reference proteome</keyword>
<dbReference type="InterPro" id="IPR026444">
    <property type="entry name" value="Secre_tail"/>
</dbReference>
<organism evidence="3 4">
    <name type="scientific">Aquimarina litoralis</name>
    <dbReference type="NCBI Taxonomy" id="584605"/>
    <lineage>
        <taxon>Bacteria</taxon>
        <taxon>Pseudomonadati</taxon>
        <taxon>Bacteroidota</taxon>
        <taxon>Flavobacteriia</taxon>
        <taxon>Flavobacteriales</taxon>
        <taxon>Flavobacteriaceae</taxon>
        <taxon>Aquimarina</taxon>
    </lineage>
</organism>
<dbReference type="InterPro" id="IPR013783">
    <property type="entry name" value="Ig-like_fold"/>
</dbReference>
<keyword evidence="1" id="KW-0732">Signal</keyword>
<dbReference type="RefSeq" id="WP_343911495.1">
    <property type="nucleotide sequence ID" value="NZ_BAAAGE010000001.1"/>
</dbReference>
<feature type="domain" description="Secretion system C-terminal sorting" evidence="2">
    <location>
        <begin position="2510"/>
        <end position="2587"/>
    </location>
</feature>
<evidence type="ECO:0000313" key="3">
    <source>
        <dbReference type="EMBL" id="GAA0716590.1"/>
    </source>
</evidence>
<sequence>MRKLILSIFLGLFFLSSYGQDPNQMLYRMTFDHRIMIQISGYGGPPDQIRNFDVNSRSSITSSVNVIASSNGKTDIFNSNNTLSLEFNESISRDDEGENFLVLVDNCRFNTGPNACRTPRFTANRNIDLYDMVEYGNANSTNADRVTYSSVRSYQKVWLLPFVERPGENGTSNTRSLTQKLFEMPGQDIEDGYWEYSIAGAPFQELTNATYRSRFPLDLTVEEFDNVIPETISLGDNVILRFMLYGTGSSEFFRVGTATFLPPGNTVIREKTEILDTYIFSISTIQSPEILGISTDETDCSDGLGGGSFTLELDRTIDAGEKLDFNLFGINPSRPQINRDVFPSDIQEVSGRFFYTWNDLEAGQYRVQYQLNPVGTLEPPADQPLIFNIGTPTPVTYSVSSRNISCVSGQGTSNNGAILISGVSGGAGSYEYSISGGAWTSFSGNNVTISRTNGTYTVRVRDGNECIGTAEGNNQPSVTINPATAITIESTPSPVTNVTVFGGTNGSISPNVSGGTTPPLTYSWTGPNGFSSSQQNISGRPAGTYTLTVTDNPEGCSTSRSFTITQPPLFQFTTESSSNVTCGDNDSSNDNGTITVRAIGGIANYSYELFLRNASNQYISQGAPQTLGDGVNFQRSNLSAGMYRVTATDNNGTGITISTDLEITVPPVFSFSTNKTDVVCRGDSTGSIDLTISGGNTGAYSVVRWTSDSGTVYNQEDLSNIPAGLYTLELEDALGCLPVNPAIEYFVEIIEPPTAVTASIPVGGVQNPSANGAADGSINIEVSGGSNGTYTYLWSKNGDPGFSRTTQDITGLSDGIYNVTVTENVTGCSDQILAISIEEPAPLIASITEEIEILCSSGSNSTGALRAGATGGVPNPITGYSYQWFRRNASNVFVSIGQFNEVATNLSVGFYQVEVTDNNSISNRSATFNLEGKPEIIINNIGVTDVNCFGGNDGILSINATGGTGALEYSIDNGISYQPSNTFTGLPAGTYDIIVKDTNDCQSSVFTETVPGPTNPISISGTETHVTIFGQNTGAITINPTGGNGGYTYSWAGPNGFSSSDKDLSNLFAGTYTVTVRDNRFGSTSDNSGCEAIRAFTVTELDELLVTIAYETLNTNLKCNGDDNARLFATVSGGDTPYTYNWFKETSVGSGIFDPLSDTTALLIGVDEGNYRVEISDPNGAMTFDEFYVGEPNPLGISVAETEIKCFGDATGAIDITVSGGTTPYRYLWSNGETTEDISGLLTGDYSVVVTDANDCVLSSTTINIPQPSAPLEITNETVSELSGFQTGDGSIDITVSGGESPYRYEWRIQGNTTVIGNTSRIENLASETYEVTIMDGNDCILIKDYFVDEPDLLEITNIQLDNPLQCFGDTSVSLTATVAGGVTPYNYRWYNTLDPTNDLSITNAITNLGEGTYIVQIVDANGNRTSETTIIVNPPLLEASYTPENVSCNGGNDASIDVTVTGGTGAYSFFWSNGANTEDISGLSIGTYDLTIRDANLCETTLSITITEPPVGLNITDFTITGASGNGLSNGSIEVVANGGTPAYTYNWTDTTNTSIGTNSNILNNVAAGSYFLTLTDANNCMLGPIEYVVGEPDPLLVTTDDTAIPCFGENGELFAIVTGGVTPYSYQWFDSADNLISTASNTGPIPTGQYRVIVTDANLNQTEVPSVNLTQPDVLEITNIAVTDVSCYNGSDGSIEITVAGGTGAYSYRWNTLGSSTNILNGIPEGAYEVTVTDENTCSEDSRIINVGQPVVYEIVNTAIIRPSGMGTNDGSISITITGGVPPFTYQWSDNTGTIVQLESNTNAISSTLSNQSEGVYNILVTDNDGCTIAETYNLANPGELLVEITQIQAISCFGGSDGILEVITTGGIGGNTYQWFNASNNTEIGNNNILNGIPAGSYYIIVSNAEGVSEQSAVFNVSEPLPVTGNLIGDTPDCFGGSDGSITITASGGNNSYSYRYRLINGVYSDWISFDNGTTTQIENLVDGTYQVQLQDGNSCFYEDNGTIGTLSIVINQPDELLISNVAPNNPTGFGLTNGSITTTIIGGTPPYTFEWSDANGVLTETSNTITNIGAGTYTITITDSLGCQTSETYILTQPDELLVTVEIVNIVLCKGDNGASLRAVPTGGIGPYNYQWFENGNSNIVGTDQLLSDIPAGSYYVIITDSQSNMVQSDDVLVSEPDELTLSLSADFILCGDGFDWTIESTVIGGTAPYTYFWTNVNQNTPNITDVLPGTYILIVRDSQGCSTQENITLVPPEMLNTTFTSTNPTCFEGNDGTIDITPNGGTPPYTYFWDNGSNTEDLTGLSAGLYSVEIFDSKGCSIIQDFELMDPEELIIDLGPDKTLCLGQSYTIDAVILDSGATYSWTGDNGFAANSSEVTLSESGTYTVSVTTSLGCVSTDTIEIIALEDEISAEFLVSTDLFVNESFIIVDVSNPIPDTLEWILPETAEQIDITDQYAEIMFTEEGEYDIILKTTIEDCETFFTKTVVIRESVFDRDSENQDGLQQYVMYPNPTRGNFTIELSFDKETPIAIKLFGIANNNLIYEHTDEQQTAYSIPFNLEGAIPSGIYFVLLETPEKSYIRKIVVE</sequence>
<evidence type="ECO:0000313" key="4">
    <source>
        <dbReference type="Proteomes" id="UP001501758"/>
    </source>
</evidence>
<name>A0ABN1IL60_9FLAO</name>
<comment type="caution">
    <text evidence="3">The sequence shown here is derived from an EMBL/GenBank/DDBJ whole genome shotgun (WGS) entry which is preliminary data.</text>
</comment>
<evidence type="ECO:0000256" key="1">
    <source>
        <dbReference type="ARBA" id="ARBA00022729"/>
    </source>
</evidence>
<dbReference type="Gene3D" id="2.60.40.740">
    <property type="match status" value="3"/>
</dbReference>
<dbReference type="Proteomes" id="UP001501758">
    <property type="component" value="Unassembled WGS sequence"/>
</dbReference>
<protein>
    <recommendedName>
        <fullName evidence="2">Secretion system C-terminal sorting domain-containing protein</fullName>
    </recommendedName>
</protein>
<evidence type="ECO:0000259" key="2">
    <source>
        <dbReference type="Pfam" id="PF18962"/>
    </source>
</evidence>
<proteinExistence type="predicted"/>
<dbReference type="Pfam" id="PF18962">
    <property type="entry name" value="Por_Secre_tail"/>
    <property type="match status" value="1"/>
</dbReference>